<dbReference type="GO" id="GO:0003677">
    <property type="term" value="F:DNA binding"/>
    <property type="evidence" value="ECO:0007669"/>
    <property type="project" value="InterPro"/>
</dbReference>
<dbReference type="InterPro" id="IPR007627">
    <property type="entry name" value="RNA_pol_sigma70_r2"/>
</dbReference>
<gene>
    <name evidence="7" type="ORF">H7B67_24280</name>
</gene>
<dbReference type="GO" id="GO:0006352">
    <property type="term" value="P:DNA-templated transcription initiation"/>
    <property type="evidence" value="ECO:0007669"/>
    <property type="project" value="InterPro"/>
</dbReference>
<evidence type="ECO:0000259" key="6">
    <source>
        <dbReference type="Pfam" id="PF08281"/>
    </source>
</evidence>
<dbReference type="GO" id="GO:0016987">
    <property type="term" value="F:sigma factor activity"/>
    <property type="evidence" value="ECO:0007669"/>
    <property type="project" value="UniProtKB-KW"/>
</dbReference>
<keyword evidence="3" id="KW-0731">Sigma factor</keyword>
<protein>
    <submittedName>
        <fullName evidence="7">Sigma-70 family RNA polymerase sigma factor</fullName>
    </submittedName>
</protein>
<dbReference type="InterPro" id="IPR039425">
    <property type="entry name" value="RNA_pol_sigma-70-like"/>
</dbReference>
<dbReference type="Gene3D" id="1.10.10.10">
    <property type="entry name" value="Winged helix-like DNA-binding domain superfamily/Winged helix DNA-binding domain"/>
    <property type="match status" value="1"/>
</dbReference>
<keyword evidence="2" id="KW-0805">Transcription regulation</keyword>
<evidence type="ECO:0000259" key="5">
    <source>
        <dbReference type="Pfam" id="PF04542"/>
    </source>
</evidence>
<dbReference type="Proteomes" id="UP000535838">
    <property type="component" value="Unassembled WGS sequence"/>
</dbReference>
<comment type="similarity">
    <text evidence="1">Belongs to the sigma-70 factor family. ECF subfamily.</text>
</comment>
<dbReference type="InterPro" id="IPR036388">
    <property type="entry name" value="WH-like_DNA-bd_sf"/>
</dbReference>
<dbReference type="AlphaFoldDB" id="A0A841T5W3"/>
<dbReference type="Pfam" id="PF04542">
    <property type="entry name" value="Sigma70_r2"/>
    <property type="match status" value="1"/>
</dbReference>
<dbReference type="PANTHER" id="PTHR43133:SF60">
    <property type="entry name" value="RNA POLYMERASE SIGMA FACTOR SIGV"/>
    <property type="match status" value="1"/>
</dbReference>
<organism evidence="7 8">
    <name type="scientific">Cohnella thailandensis</name>
    <dbReference type="NCBI Taxonomy" id="557557"/>
    <lineage>
        <taxon>Bacteria</taxon>
        <taxon>Bacillati</taxon>
        <taxon>Bacillota</taxon>
        <taxon>Bacilli</taxon>
        <taxon>Bacillales</taxon>
        <taxon>Paenibacillaceae</taxon>
        <taxon>Cohnella</taxon>
    </lineage>
</organism>
<comment type="caution">
    <text evidence="7">The sequence shown here is derived from an EMBL/GenBank/DDBJ whole genome shotgun (WGS) entry which is preliminary data.</text>
</comment>
<evidence type="ECO:0000256" key="1">
    <source>
        <dbReference type="ARBA" id="ARBA00010641"/>
    </source>
</evidence>
<dbReference type="NCBIfam" id="TIGR02937">
    <property type="entry name" value="sigma70-ECF"/>
    <property type="match status" value="1"/>
</dbReference>
<dbReference type="SUPFAM" id="SSF88659">
    <property type="entry name" value="Sigma3 and sigma4 domains of RNA polymerase sigma factors"/>
    <property type="match status" value="1"/>
</dbReference>
<accession>A0A841T5W3</accession>
<dbReference type="Pfam" id="PF08281">
    <property type="entry name" value="Sigma70_r4_2"/>
    <property type="match status" value="1"/>
</dbReference>
<dbReference type="InterPro" id="IPR013325">
    <property type="entry name" value="RNA_pol_sigma_r2"/>
</dbReference>
<name>A0A841T5W3_9BACL</name>
<proteinExistence type="inferred from homology"/>
<feature type="domain" description="RNA polymerase sigma-70 region 2" evidence="5">
    <location>
        <begin position="15"/>
        <end position="81"/>
    </location>
</feature>
<evidence type="ECO:0000256" key="2">
    <source>
        <dbReference type="ARBA" id="ARBA00023015"/>
    </source>
</evidence>
<dbReference type="RefSeq" id="WP_185122472.1">
    <property type="nucleotide sequence ID" value="NZ_JACJVQ010000021.1"/>
</dbReference>
<evidence type="ECO:0000256" key="4">
    <source>
        <dbReference type="ARBA" id="ARBA00023163"/>
    </source>
</evidence>
<dbReference type="EMBL" id="JACJVQ010000021">
    <property type="protein sequence ID" value="MBB6637257.1"/>
    <property type="molecule type" value="Genomic_DNA"/>
</dbReference>
<dbReference type="SUPFAM" id="SSF88946">
    <property type="entry name" value="Sigma2 domain of RNA polymerase sigma factors"/>
    <property type="match status" value="1"/>
</dbReference>
<evidence type="ECO:0000313" key="8">
    <source>
        <dbReference type="Proteomes" id="UP000535838"/>
    </source>
</evidence>
<dbReference type="InterPro" id="IPR013324">
    <property type="entry name" value="RNA_pol_sigma_r3/r4-like"/>
</dbReference>
<keyword evidence="4" id="KW-0804">Transcription</keyword>
<dbReference type="Gene3D" id="1.10.1740.10">
    <property type="match status" value="1"/>
</dbReference>
<reference evidence="7 8" key="1">
    <citation type="submission" date="2020-08" db="EMBL/GenBank/DDBJ databases">
        <title>Cohnella phylogeny.</title>
        <authorList>
            <person name="Dunlap C."/>
        </authorList>
    </citation>
    <scope>NUCLEOTIDE SEQUENCE [LARGE SCALE GENOMIC DNA]</scope>
    <source>
        <strain evidence="7 8">DSM 25241</strain>
    </source>
</reference>
<sequence>MDNFSPEQTGAFAELYGRNADTVYRLCYLLLRNSADADDAVQSIFLKVLKDNRTFNDREHERAWLIVAAKNHCKDMLKSWWRSRRVDVKELPEAKHWDDREQSELLSKLLLLPEKYKTVLYLYYYEGYSVRELAGLLKRKESTIQTQLAKGRERLRQEIGGDWIGRTRSEGTV</sequence>
<keyword evidence="8" id="KW-1185">Reference proteome</keyword>
<dbReference type="PANTHER" id="PTHR43133">
    <property type="entry name" value="RNA POLYMERASE ECF-TYPE SIGMA FACTO"/>
    <property type="match status" value="1"/>
</dbReference>
<evidence type="ECO:0000313" key="7">
    <source>
        <dbReference type="EMBL" id="MBB6637257.1"/>
    </source>
</evidence>
<dbReference type="InterPro" id="IPR014284">
    <property type="entry name" value="RNA_pol_sigma-70_dom"/>
</dbReference>
<dbReference type="InterPro" id="IPR013249">
    <property type="entry name" value="RNA_pol_sigma70_r4_t2"/>
</dbReference>
<evidence type="ECO:0000256" key="3">
    <source>
        <dbReference type="ARBA" id="ARBA00023082"/>
    </source>
</evidence>
<feature type="domain" description="RNA polymerase sigma factor 70 region 4 type 2" evidence="6">
    <location>
        <begin position="104"/>
        <end position="155"/>
    </location>
</feature>